<dbReference type="PROSITE" id="PS50077">
    <property type="entry name" value="HEAT_REPEAT"/>
    <property type="match status" value="1"/>
</dbReference>
<keyword evidence="7" id="KW-1185">Reference proteome</keyword>
<dbReference type="InterPro" id="IPR011989">
    <property type="entry name" value="ARM-like"/>
</dbReference>
<evidence type="ECO:0000259" key="4">
    <source>
        <dbReference type="Pfam" id="PF23210"/>
    </source>
</evidence>
<dbReference type="InterPro" id="IPR021133">
    <property type="entry name" value="HEAT_type_2"/>
</dbReference>
<dbReference type="InterPro" id="IPR056282">
    <property type="entry name" value="MROH2B-like_N_HEAT"/>
</dbReference>
<dbReference type="Pfam" id="PF23210">
    <property type="entry name" value="HEAT_Maestro_2"/>
    <property type="match status" value="2"/>
</dbReference>
<organism evidence="7 8">
    <name type="scientific">Strongyloides venezuelensis</name>
    <name type="common">Threadworm</name>
    <dbReference type="NCBI Taxonomy" id="75913"/>
    <lineage>
        <taxon>Eukaryota</taxon>
        <taxon>Metazoa</taxon>
        <taxon>Ecdysozoa</taxon>
        <taxon>Nematoda</taxon>
        <taxon>Chromadorea</taxon>
        <taxon>Rhabditida</taxon>
        <taxon>Tylenchina</taxon>
        <taxon>Panagrolaimomorpha</taxon>
        <taxon>Strongyloidoidea</taxon>
        <taxon>Strongyloididae</taxon>
        <taxon>Strongyloides</taxon>
    </lineage>
</organism>
<feature type="repeat" description="HEAT" evidence="2">
    <location>
        <begin position="1718"/>
        <end position="1748"/>
    </location>
</feature>
<dbReference type="Pfam" id="PF21047">
    <property type="entry name" value="HEAT_Maestro"/>
    <property type="match status" value="1"/>
</dbReference>
<reference evidence="8" key="2">
    <citation type="submission" date="2015-08" db="UniProtKB">
        <authorList>
            <consortium name="WormBaseParasite"/>
        </authorList>
    </citation>
    <scope>IDENTIFICATION</scope>
</reference>
<sequence length="1748" mass="197016">MVESLHELILSLLDAIVSSGNKENKEELCQCLQNFGFQQPTLFLRASHAFMLQHPKLLANEKAMILSCVNVVLGKSSILGSLDEQQGLLIINLVTQEITLTKENEEEWAESGKEVLVTLGKNDRFVHNVMDSLLQKFPPGLSHSPHKYIIKSLSAISEHNPPGFIPFLTDILSRAVRLLPQLKIEVMKSVWSQALCSFCDSIVEYYHSGQVHESNVTYNDILKDYSDQMEQLYDVIITWVNSKDSKVRADSIECVGTLCMMIDKKRIIKDIKKLVSLFTSLYKRCTLEEQLGITRGICHFLEASCEDADDSVPLEHYIDDILNNVFPHVCIDQESKEGSYDEKISSSSSNSNSIKLRNESLRCFHVAAERFADKIVYYLLHKMQSVIDNIKLGAINLMRHLLNSPSVQMEDKRSLIIMGLKPMLTTETLTPIVKKGICQLCVALADHGFVDKERSGNLVIDFLTKNLISDPLMLARNGICYDSESQGLSTVHSHCAQALHTIAKTCDSSLELLWPHLFEFICLESYNAVAADIFKCIRIVVKRIKEKNGELDFENGFDNVKVANSVQVFSRLIVSLNASPLSSAVIYRIKESLLLIESLCEWFHPNLKKVCDSKISNLITASEELLTSQNNEKVVLSANYISSKLPNQSSKGCIKVTKLEMWNSMVMDFVKETLVAINSGDWRQSFAASMAKQINLYGNQTRDRSFLLTCIGSILSYITDNTFVVDHLILVFRSANHSYYTERIGCAMAVGYCSKTHTDLVLTELENIAKWEHLKKNSSGFFSFMSYKSYTDQEMVNLRATLMLSYGYLMMNCPIETIVQRLEKTVLVFLRIYMGNTKQDTVVREALLETMHLIAKAFHPSNFASEYKFDIRTELYGYIKEYIQSENQETLSSWIRLLACKATTSLIKLEPDNLEPELWDLVRVMAKFTLSLRREKSGLKTIDNDQASTMMEATVEKFREVIQQMIKKIPTVETVSDLLKMFTPYFGSQYDHERTRAIDIVVLILESYNDNATDISLGKANDFMPMYLLLGRLCPRITDSLFQVRKLSLKAIKITFSLWSLHRGFSKDEAKDNFDIDNFIKIYLSNEAKLDSNSSRKAIAAIGEHVESRLPQSQIHQYLSVLFEMLTDRQSIVSSSAAQLLTSIIKSRGSQLESEAEFLTEVMLNKLADIQNCIQTYSDLLNALITLASHQLYTVVDVLLCQDLPYSNSTTDVWQSLSKESTQFGLILDYLFELMGLIVEENKEVISTSISMQTFQPTENIDIGAGVIIKNVTPECCAFLSAINVIIKASPSEEILSNRSYQILAILLQLLSSIIDSKFPLYSNDINEDDKNMVEGSKSLKIKPSILTNDLRKLFSSPSTLVSAAIKTLLENTKNENIIDIMNNQRGWTSLIHSQNYINAVDILCKALSDTRPQWIRPLTKLLEVYISSTVDAHRISIAIVFSSLVARCPDSHGNFDLNFFDNIVESLLELIKDECLLVRKLSIRGLGKLPIVASICHAQSSSIVLERYIKLAVESAMKGLDDSNDIDDQVTIESLKAFDSLVLVADSSVFENILQHLLFQLKVCFEKENCVLRSVSFSLLSELASKVGQNDVFIESLHSNIVTIAIHLNDEDETVRKKCGMVLKKSVDLFTAPALSTLISKTFENDDIPVNYNNFIKDFAMVIAISYPEKLNYNSLICTAYFNSTNARSRMNSATFIGYLLSELNDNLRSLIPTNIIFPGLAKLLKDPEPQVSLAAAKAISCLANFT</sequence>
<keyword evidence="1" id="KW-0677">Repeat</keyword>
<evidence type="ECO:0000259" key="3">
    <source>
        <dbReference type="Pfam" id="PF21047"/>
    </source>
</evidence>
<dbReference type="STRING" id="75913.A0A0K0F482"/>
<evidence type="ECO:0000256" key="1">
    <source>
        <dbReference type="ARBA" id="ARBA00022737"/>
    </source>
</evidence>
<dbReference type="SUPFAM" id="SSF48371">
    <property type="entry name" value="ARM repeat"/>
    <property type="match status" value="3"/>
</dbReference>
<feature type="domain" description="MROH2B-like N-terminal HEAT-repeats" evidence="5">
    <location>
        <begin position="32"/>
        <end position="258"/>
    </location>
</feature>
<dbReference type="InterPro" id="IPR016024">
    <property type="entry name" value="ARM-type_fold"/>
</dbReference>
<proteinExistence type="predicted"/>
<dbReference type="Pfam" id="PF23227">
    <property type="entry name" value="HEAT_MROH2B_C"/>
    <property type="match status" value="1"/>
</dbReference>
<dbReference type="InterPro" id="IPR045206">
    <property type="entry name" value="Maestro_heat-like_prot"/>
</dbReference>
<dbReference type="PANTHER" id="PTHR23120">
    <property type="entry name" value="MAESTRO-RELATED HEAT DOMAIN-CONTAINING"/>
    <property type="match status" value="1"/>
</dbReference>
<dbReference type="InterPro" id="IPR048465">
    <property type="entry name" value="Maestro-like_HEAT"/>
</dbReference>
<feature type="domain" description="MROH2B-like HEAT-repeats" evidence="4">
    <location>
        <begin position="268"/>
        <end position="627"/>
    </location>
</feature>
<dbReference type="WBParaSite" id="SVE_0361800.1">
    <property type="protein sequence ID" value="SVE_0361800.1"/>
    <property type="gene ID" value="SVE_0361800"/>
</dbReference>
<name>A0A0K0F482_STRVS</name>
<feature type="domain" description="Maestro-like HEAT-repeats" evidence="3">
    <location>
        <begin position="992"/>
        <end position="1228"/>
    </location>
</feature>
<dbReference type="Gene3D" id="1.25.10.10">
    <property type="entry name" value="Leucine-rich Repeat Variant"/>
    <property type="match status" value="3"/>
</dbReference>
<feature type="domain" description="MROH2B-like HEAT-repeats" evidence="4">
    <location>
        <begin position="657"/>
        <end position="967"/>
    </location>
</feature>
<evidence type="ECO:0000313" key="8">
    <source>
        <dbReference type="WBParaSite" id="SVE_0361800.1"/>
    </source>
</evidence>
<accession>A0A0K0F482</accession>
<dbReference type="GO" id="GO:0005737">
    <property type="term" value="C:cytoplasm"/>
    <property type="evidence" value="ECO:0007669"/>
    <property type="project" value="TreeGrafter"/>
</dbReference>
<evidence type="ECO:0000259" key="6">
    <source>
        <dbReference type="Pfam" id="PF23227"/>
    </source>
</evidence>
<evidence type="ECO:0000259" key="5">
    <source>
        <dbReference type="Pfam" id="PF23221"/>
    </source>
</evidence>
<feature type="domain" description="Maestro/Maestro-like HEAT-repeats" evidence="6">
    <location>
        <begin position="1464"/>
        <end position="1744"/>
    </location>
</feature>
<dbReference type="PANTHER" id="PTHR23120:SF0">
    <property type="entry name" value="MAESTRO HEAT-LIKE REPEAT FAMILY MEMBER 1"/>
    <property type="match status" value="1"/>
</dbReference>
<evidence type="ECO:0000256" key="2">
    <source>
        <dbReference type="PROSITE-ProRule" id="PRU00103"/>
    </source>
</evidence>
<reference evidence="7" key="1">
    <citation type="submission" date="2014-07" db="EMBL/GenBank/DDBJ databases">
        <authorList>
            <person name="Martin A.A"/>
            <person name="De Silva N."/>
        </authorList>
    </citation>
    <scope>NUCLEOTIDE SEQUENCE</scope>
</reference>
<evidence type="ECO:0000313" key="7">
    <source>
        <dbReference type="Proteomes" id="UP000035680"/>
    </source>
</evidence>
<protein>
    <submittedName>
        <fullName evidence="8">Maestro heat-like repeat-containing protein family member 1</fullName>
    </submittedName>
</protein>
<dbReference type="InterPro" id="IPR055406">
    <property type="entry name" value="HEAT_Maestro"/>
</dbReference>
<dbReference type="Proteomes" id="UP000035680">
    <property type="component" value="Unassembled WGS sequence"/>
</dbReference>
<dbReference type="InterPro" id="IPR055408">
    <property type="entry name" value="HEAT_MROH2B-like"/>
</dbReference>
<dbReference type="Pfam" id="PF23221">
    <property type="entry name" value="HEAT_MROH2B_1st"/>
    <property type="match status" value="1"/>
</dbReference>